<sequence length="650" mass="74772">MNEKKKEATSEPTPLGTVALVVPLVHTGIVQSVLNTAKFLAIKGYAVDLFTFFDPRFPLPRFDDQKIAVHIIRCPITATLISTQCLFYRYTRYIQIFLLTLEFAVYEWFRPHTYVFMIGFEPEGSIMAGILSRLWGVPYVYHSLEIYEFNPTASRFQRFLKYLENWFTQRAIFCLIQDENRAAIFAQENHVQRNNVLIAYHSPLGQQVFPEKSSYLRDRFQISRDKIIVLVVGSLMIDHCVDQIIRSVDSWPEQFVLVLHGWFGTPEDQAVISPEIERRKHRVFLSTEVLEEEHKYVIFQSADIGLIFYNPTDKNLKFAAGSSGKLFDFMRTGIPVIANNLPGMQRLVEDSGCGKIVETAERIGQTLPHILTHYAYYREHLLQSYPQYEFGTCYAIVLDQITAKIGDFSGHNRRLCYEKVSLHKIMEIFRTFLRKSKIAVARMRMTIGVAPLSYLWAHDRGFPIHRYYVEMFLKTWAADIRGHCLEFQEDSYTSRFGGKAVQKLDILHQDAQNPRATLVADLTQPNTLPSATFDCIICTHVLHVIFEVEKALTEMYRILKPEGVLLVAVPQVSMCDPDWHELWRFTPEGLQRLLENVFGEGNVLVCGYGNSLLAAGEIRGLSAYEFSQKEITVNDPRFAVEVCGRATKHI</sequence>
<keyword evidence="3" id="KW-1185">Reference proteome</keyword>
<dbReference type="eggNOG" id="COG2226">
    <property type="taxonomic scope" value="Bacteria"/>
</dbReference>
<dbReference type="Pfam" id="PF08241">
    <property type="entry name" value="Methyltransf_11"/>
    <property type="match status" value="1"/>
</dbReference>
<evidence type="ECO:0000313" key="3">
    <source>
        <dbReference type="Proteomes" id="UP000030661"/>
    </source>
</evidence>
<dbReference type="GO" id="GO:0008757">
    <property type="term" value="F:S-adenosylmethionine-dependent methyltransferase activity"/>
    <property type="evidence" value="ECO:0007669"/>
    <property type="project" value="InterPro"/>
</dbReference>
<evidence type="ECO:0000313" key="2">
    <source>
        <dbReference type="EMBL" id="GAK55294.1"/>
    </source>
</evidence>
<dbReference type="AlphaFoldDB" id="A0A0S6WC48"/>
<reference evidence="2" key="1">
    <citation type="journal article" date="2015" name="PeerJ">
        <title>First genomic representation of candidate bacterial phylum KSB3 points to enhanced environmental sensing as a trigger of wastewater bulking.</title>
        <authorList>
            <person name="Sekiguchi Y."/>
            <person name="Ohashi A."/>
            <person name="Parks D.H."/>
            <person name="Yamauchi T."/>
            <person name="Tyson G.W."/>
            <person name="Hugenholtz P."/>
        </authorList>
    </citation>
    <scope>NUCLEOTIDE SEQUENCE [LARGE SCALE GENOMIC DNA]</scope>
</reference>
<dbReference type="InterPro" id="IPR013216">
    <property type="entry name" value="Methyltransf_11"/>
</dbReference>
<organism evidence="2">
    <name type="scientific">Vecturithrix granuli</name>
    <dbReference type="NCBI Taxonomy" id="1499967"/>
    <lineage>
        <taxon>Bacteria</taxon>
        <taxon>Candidatus Moduliflexota</taxon>
        <taxon>Candidatus Vecturitrichia</taxon>
        <taxon>Candidatus Vecturitrichales</taxon>
        <taxon>Candidatus Vecturitrichaceae</taxon>
        <taxon>Candidatus Vecturithrix</taxon>
    </lineage>
</organism>
<proteinExistence type="predicted"/>
<dbReference type="Gene3D" id="3.40.50.150">
    <property type="entry name" value="Vaccinia Virus protein VP39"/>
    <property type="match status" value="1"/>
</dbReference>
<dbReference type="HOGENOM" id="CLU_421315_0_0_0"/>
<gene>
    <name evidence="2" type="ORF">U27_02126</name>
</gene>
<dbReference type="eggNOG" id="COG0438">
    <property type="taxonomic scope" value="Bacteria"/>
</dbReference>
<dbReference type="CDD" id="cd02440">
    <property type="entry name" value="AdoMet_MTases"/>
    <property type="match status" value="1"/>
</dbReference>
<protein>
    <submittedName>
        <fullName evidence="2">Glycosyl transferase family 2</fullName>
    </submittedName>
</protein>
<dbReference type="InterPro" id="IPR029063">
    <property type="entry name" value="SAM-dependent_MTases_sf"/>
</dbReference>
<dbReference type="Proteomes" id="UP000030661">
    <property type="component" value="Unassembled WGS sequence"/>
</dbReference>
<feature type="domain" description="Methyltransferase type 11" evidence="1">
    <location>
        <begin position="509"/>
        <end position="566"/>
    </location>
</feature>
<accession>A0A0S6WC48</accession>
<keyword evidence="2" id="KW-0808">Transferase</keyword>
<dbReference type="SUPFAM" id="SSF53756">
    <property type="entry name" value="UDP-Glycosyltransferase/glycogen phosphorylase"/>
    <property type="match status" value="1"/>
</dbReference>
<dbReference type="SUPFAM" id="SSF53335">
    <property type="entry name" value="S-adenosyl-L-methionine-dependent methyltransferases"/>
    <property type="match status" value="1"/>
</dbReference>
<evidence type="ECO:0000259" key="1">
    <source>
        <dbReference type="Pfam" id="PF08241"/>
    </source>
</evidence>
<name>A0A0S6WC48_VECG1</name>
<dbReference type="EMBL" id="DF820463">
    <property type="protein sequence ID" value="GAK55294.1"/>
    <property type="molecule type" value="Genomic_DNA"/>
</dbReference>
<dbReference type="Gene3D" id="3.40.50.2000">
    <property type="entry name" value="Glycogen Phosphorylase B"/>
    <property type="match status" value="2"/>
</dbReference>
<dbReference type="STRING" id="1499967.U27_02126"/>